<sequence length="96" mass="10109">MTRTSLSQTLTALIDGVTPGHDGLTVQEAHIDLPLIVRMEHGPTGPVFTATPPFSIFHSGFEPVTHRASLRVETIAAAPDGADQPQPDSLPDTGAE</sequence>
<keyword evidence="3" id="KW-1185">Reference proteome</keyword>
<proteinExistence type="predicted"/>
<reference evidence="3" key="1">
    <citation type="journal article" date="2019" name="Int. J. Syst. Evol. Microbiol.">
        <title>The Global Catalogue of Microorganisms (GCM) 10K type strain sequencing project: providing services to taxonomists for standard genome sequencing and annotation.</title>
        <authorList>
            <consortium name="The Broad Institute Genomics Platform"/>
            <consortium name="The Broad Institute Genome Sequencing Center for Infectious Disease"/>
            <person name="Wu L."/>
            <person name="Ma J."/>
        </authorList>
    </citation>
    <scope>NUCLEOTIDE SEQUENCE [LARGE SCALE GENOMIC DNA]</scope>
    <source>
        <strain evidence="3">JCM 17190</strain>
    </source>
</reference>
<accession>A0ABP7KHD9</accession>
<dbReference type="Proteomes" id="UP001399917">
    <property type="component" value="Unassembled WGS sequence"/>
</dbReference>
<gene>
    <name evidence="2" type="ORF">GCM10022404_28150</name>
</gene>
<dbReference type="RefSeq" id="WP_344848134.1">
    <property type="nucleotide sequence ID" value="NZ_BAABDF010000007.1"/>
</dbReference>
<organism evidence="2 3">
    <name type="scientific">Celeribacter arenosi</name>
    <dbReference type="NCBI Taxonomy" id="792649"/>
    <lineage>
        <taxon>Bacteria</taxon>
        <taxon>Pseudomonadati</taxon>
        <taxon>Pseudomonadota</taxon>
        <taxon>Alphaproteobacteria</taxon>
        <taxon>Rhodobacterales</taxon>
        <taxon>Roseobacteraceae</taxon>
        <taxon>Celeribacter</taxon>
    </lineage>
</organism>
<comment type="caution">
    <text evidence="2">The sequence shown here is derived from an EMBL/GenBank/DDBJ whole genome shotgun (WGS) entry which is preliminary data.</text>
</comment>
<evidence type="ECO:0000256" key="1">
    <source>
        <dbReference type="SAM" id="MobiDB-lite"/>
    </source>
</evidence>
<evidence type="ECO:0000313" key="3">
    <source>
        <dbReference type="Proteomes" id="UP001399917"/>
    </source>
</evidence>
<feature type="compositionally biased region" description="Low complexity" evidence="1">
    <location>
        <begin position="76"/>
        <end position="87"/>
    </location>
</feature>
<dbReference type="EMBL" id="BAABDF010000007">
    <property type="protein sequence ID" value="GAA3876780.1"/>
    <property type="molecule type" value="Genomic_DNA"/>
</dbReference>
<name>A0ABP7KHD9_9RHOB</name>
<feature type="region of interest" description="Disordered" evidence="1">
    <location>
        <begin position="76"/>
        <end position="96"/>
    </location>
</feature>
<evidence type="ECO:0000313" key="2">
    <source>
        <dbReference type="EMBL" id="GAA3876780.1"/>
    </source>
</evidence>
<protein>
    <submittedName>
        <fullName evidence="2">Uncharacterized protein</fullName>
    </submittedName>
</protein>